<gene>
    <name evidence="8" type="ORF">RI129_007275</name>
</gene>
<organism evidence="8 9">
    <name type="scientific">Pyrocoelia pectoralis</name>
    <dbReference type="NCBI Taxonomy" id="417401"/>
    <lineage>
        <taxon>Eukaryota</taxon>
        <taxon>Metazoa</taxon>
        <taxon>Ecdysozoa</taxon>
        <taxon>Arthropoda</taxon>
        <taxon>Hexapoda</taxon>
        <taxon>Insecta</taxon>
        <taxon>Pterygota</taxon>
        <taxon>Neoptera</taxon>
        <taxon>Endopterygota</taxon>
        <taxon>Coleoptera</taxon>
        <taxon>Polyphaga</taxon>
        <taxon>Elateriformia</taxon>
        <taxon>Elateroidea</taxon>
        <taxon>Lampyridae</taxon>
        <taxon>Lampyrinae</taxon>
        <taxon>Pyrocoelia</taxon>
    </lineage>
</organism>
<feature type="region of interest" description="Disordered" evidence="6">
    <location>
        <begin position="534"/>
        <end position="578"/>
    </location>
</feature>
<dbReference type="GO" id="GO:0005730">
    <property type="term" value="C:nucleolus"/>
    <property type="evidence" value="ECO:0007669"/>
    <property type="project" value="TreeGrafter"/>
</dbReference>
<dbReference type="EMBL" id="JAVRBK010000005">
    <property type="protein sequence ID" value="KAK5643430.1"/>
    <property type="molecule type" value="Genomic_DNA"/>
</dbReference>
<feature type="domain" description="RRM" evidence="7">
    <location>
        <begin position="219"/>
        <end position="296"/>
    </location>
</feature>
<dbReference type="GO" id="GO:0003729">
    <property type="term" value="F:mRNA binding"/>
    <property type="evidence" value="ECO:0007669"/>
    <property type="project" value="TreeGrafter"/>
</dbReference>
<dbReference type="InterPro" id="IPR051945">
    <property type="entry name" value="RRM_MRD1_RNA_proc_ribogen"/>
</dbReference>
<feature type="compositionally biased region" description="Basic and acidic residues" evidence="6">
    <location>
        <begin position="164"/>
        <end position="181"/>
    </location>
</feature>
<keyword evidence="4" id="KW-0539">Nucleus</keyword>
<evidence type="ECO:0000259" key="7">
    <source>
        <dbReference type="PROSITE" id="PS50102"/>
    </source>
</evidence>
<feature type="region of interest" description="Disordered" evidence="6">
    <location>
        <begin position="465"/>
        <end position="490"/>
    </location>
</feature>
<feature type="compositionally biased region" description="Acidic residues" evidence="6">
    <location>
        <begin position="182"/>
        <end position="199"/>
    </location>
</feature>
<feature type="domain" description="RRM" evidence="7">
    <location>
        <begin position="364"/>
        <end position="455"/>
    </location>
</feature>
<evidence type="ECO:0000256" key="5">
    <source>
        <dbReference type="PROSITE-ProRule" id="PRU00176"/>
    </source>
</evidence>
<evidence type="ECO:0000256" key="1">
    <source>
        <dbReference type="ARBA" id="ARBA00004123"/>
    </source>
</evidence>
<keyword evidence="2" id="KW-0677">Repeat</keyword>
<feature type="compositionally biased region" description="Basic residues" evidence="6">
    <location>
        <begin position="545"/>
        <end position="575"/>
    </location>
</feature>
<evidence type="ECO:0000313" key="9">
    <source>
        <dbReference type="Proteomes" id="UP001329430"/>
    </source>
</evidence>
<dbReference type="InterPro" id="IPR012677">
    <property type="entry name" value="Nucleotide-bd_a/b_plait_sf"/>
</dbReference>
<feature type="region of interest" description="Disordered" evidence="6">
    <location>
        <begin position="137"/>
        <end position="207"/>
    </location>
</feature>
<dbReference type="Gene3D" id="3.30.70.330">
    <property type="match status" value="3"/>
</dbReference>
<reference evidence="8 9" key="1">
    <citation type="journal article" date="2024" name="Insects">
        <title>An Improved Chromosome-Level Genome Assembly of the Firefly Pyrocoelia pectoralis.</title>
        <authorList>
            <person name="Fu X."/>
            <person name="Meyer-Rochow V.B."/>
            <person name="Ballantyne L."/>
            <person name="Zhu X."/>
        </authorList>
    </citation>
    <scope>NUCLEOTIDE SEQUENCE [LARGE SCALE GENOMIC DNA]</scope>
    <source>
        <strain evidence="8">XCY_ONT2</strain>
    </source>
</reference>
<dbReference type="PROSITE" id="PS50102">
    <property type="entry name" value="RRM"/>
    <property type="match status" value="3"/>
</dbReference>
<dbReference type="PANTHER" id="PTHR48039">
    <property type="entry name" value="RNA-BINDING MOTIF PROTEIN 14B"/>
    <property type="match status" value="1"/>
</dbReference>
<keyword evidence="9" id="KW-1185">Reference proteome</keyword>
<evidence type="ECO:0000256" key="2">
    <source>
        <dbReference type="ARBA" id="ARBA00022737"/>
    </source>
</evidence>
<dbReference type="InterPro" id="IPR000504">
    <property type="entry name" value="RRM_dom"/>
</dbReference>
<comment type="subcellular location">
    <subcellularLocation>
        <location evidence="1">Nucleus</location>
    </subcellularLocation>
</comment>
<name>A0AAN7ZES0_9COLE</name>
<dbReference type="FunFam" id="3.30.70.330:FF:000182">
    <property type="entry name" value="RNA-binding motif protein 28"/>
    <property type="match status" value="1"/>
</dbReference>
<dbReference type="CDD" id="cd12416">
    <property type="entry name" value="RRM4_RBM28_like"/>
    <property type="match status" value="1"/>
</dbReference>
<proteinExistence type="predicted"/>
<keyword evidence="3 5" id="KW-0694">RNA-binding</keyword>
<evidence type="ECO:0000256" key="3">
    <source>
        <dbReference type="ARBA" id="ARBA00022884"/>
    </source>
</evidence>
<accession>A0AAN7ZES0</accession>
<comment type="caution">
    <text evidence="8">The sequence shown here is derived from an EMBL/GenBank/DDBJ whole genome shotgun (WGS) entry which is preliminary data.</text>
</comment>
<dbReference type="AlphaFoldDB" id="A0AAN7ZES0"/>
<dbReference type="Proteomes" id="UP001329430">
    <property type="component" value="Chromosome 5"/>
</dbReference>
<feature type="domain" description="RRM" evidence="7">
    <location>
        <begin position="32"/>
        <end position="109"/>
    </location>
</feature>
<evidence type="ECO:0000256" key="4">
    <source>
        <dbReference type="ARBA" id="ARBA00023242"/>
    </source>
</evidence>
<dbReference type="SUPFAM" id="SSF54928">
    <property type="entry name" value="RNA-binding domain, RBD"/>
    <property type="match status" value="2"/>
</dbReference>
<protein>
    <recommendedName>
        <fullName evidence="7">RRM domain-containing protein</fullName>
    </recommendedName>
</protein>
<sequence>MEVTGKSKKKNQYVREKLNLKRKLSKKNKHRARLCVRNLPFETTEESLRQHFEKFGEIDDLKLLKKEDGVLLGVGFVQFKLVQKANKAKHHLNGKPFLNRTIKCDWALPKDKYEKSNSTTTEPIKIKEEDEIKTEIKEEDIKEEVEDLALDTGKNESESDSDDEERKDSIGDSDEEHKDAIGDTDEEKQDEIDDYDEEEVKVKEESKTKVVSNDVSEGKTIFIKNVPFAATNEDIKKCMSQYGSLHYGVICMDQLTEHSKGTAFVKFMNKEDADACLTKTGITLMGNTLECERALSKDELNSKSDKKSKGPTDSRNLYLVKEGVILAGSKAAESVSAADMAKRLQIEQYKTQMLRNLNMFVARTRLVIHNVPPNWSDAQLKQLFLKQCARPDTLREVKIMRNMRDVGANGVGRSKEFAFVAFTTHEAALHALRSLNNNPNIFSQSKRPIIAFSIENRSKLRAKERRLQNSKMKNPASKNYDPNAIGKPFKKDNAKKHKFENKPVKDNKEDLQKFSGVTASFGSSKMRSKFNLRTQAQVHHEQVKKEKKKKKMEIQKRPLKQKEKKSKPLKQKLNKLKADDNFAHLVNNYKQKLLNANTADTMRKKWYE</sequence>
<evidence type="ECO:0000256" key="6">
    <source>
        <dbReference type="SAM" id="MobiDB-lite"/>
    </source>
</evidence>
<dbReference type="Pfam" id="PF00076">
    <property type="entry name" value="RRM_1"/>
    <property type="match status" value="3"/>
</dbReference>
<dbReference type="InterPro" id="IPR035979">
    <property type="entry name" value="RBD_domain_sf"/>
</dbReference>
<dbReference type="PANTHER" id="PTHR48039:SF5">
    <property type="entry name" value="RNA-BINDING PROTEIN 28"/>
    <property type="match status" value="1"/>
</dbReference>
<evidence type="ECO:0000313" key="8">
    <source>
        <dbReference type="EMBL" id="KAK5643430.1"/>
    </source>
</evidence>
<dbReference type="SMART" id="SM00360">
    <property type="entry name" value="RRM"/>
    <property type="match status" value="3"/>
</dbReference>